<sequence>MSQFPSSAYSNGNMMSSY</sequence>
<name>A0A2P2L681_RHIMU</name>
<evidence type="ECO:0000313" key="1">
    <source>
        <dbReference type="EMBL" id="MBX13480.1"/>
    </source>
</evidence>
<accession>A0A2P2L681</accession>
<dbReference type="EMBL" id="GGEC01032996">
    <property type="protein sequence ID" value="MBX13480.1"/>
    <property type="molecule type" value="Transcribed_RNA"/>
</dbReference>
<proteinExistence type="predicted"/>
<dbReference type="AlphaFoldDB" id="A0A2P2L681"/>
<organism evidence="1">
    <name type="scientific">Rhizophora mucronata</name>
    <name type="common">Asiatic mangrove</name>
    <dbReference type="NCBI Taxonomy" id="61149"/>
    <lineage>
        <taxon>Eukaryota</taxon>
        <taxon>Viridiplantae</taxon>
        <taxon>Streptophyta</taxon>
        <taxon>Embryophyta</taxon>
        <taxon>Tracheophyta</taxon>
        <taxon>Spermatophyta</taxon>
        <taxon>Magnoliopsida</taxon>
        <taxon>eudicotyledons</taxon>
        <taxon>Gunneridae</taxon>
        <taxon>Pentapetalae</taxon>
        <taxon>rosids</taxon>
        <taxon>fabids</taxon>
        <taxon>Malpighiales</taxon>
        <taxon>Rhizophoraceae</taxon>
        <taxon>Rhizophora</taxon>
    </lineage>
</organism>
<protein>
    <submittedName>
        <fullName evidence="1">Uncharacterized protein</fullName>
    </submittedName>
</protein>
<reference evidence="1" key="1">
    <citation type="submission" date="2018-02" db="EMBL/GenBank/DDBJ databases">
        <title>Rhizophora mucronata_Transcriptome.</title>
        <authorList>
            <person name="Meera S.P."/>
            <person name="Sreeshan A."/>
            <person name="Augustine A."/>
        </authorList>
    </citation>
    <scope>NUCLEOTIDE SEQUENCE</scope>
    <source>
        <tissue evidence="1">Leaf</tissue>
    </source>
</reference>